<evidence type="ECO:0000313" key="2">
    <source>
        <dbReference type="Proteomes" id="UP001187066"/>
    </source>
</evidence>
<proteinExistence type="predicted"/>
<evidence type="ECO:0000313" key="1">
    <source>
        <dbReference type="EMBL" id="MDV7023720.1"/>
    </source>
</evidence>
<name>A0ABU4E3N1_9ENTR</name>
<gene>
    <name evidence="1" type="ORF">R4P48_13675</name>
</gene>
<dbReference type="SUPFAM" id="SSF158668">
    <property type="entry name" value="MtlR-like"/>
    <property type="match status" value="1"/>
</dbReference>
<reference evidence="1 2" key="1">
    <citation type="submission" date="2023-10" db="EMBL/GenBank/DDBJ databases">
        <authorList>
            <person name="Dale J."/>
        </authorList>
    </citation>
    <scope>NUCLEOTIDE SEQUENCE [LARGE SCALE GENOMIC DNA]</scope>
    <source>
        <strain evidence="1 2">2023EL-00970</strain>
    </source>
</reference>
<dbReference type="Proteomes" id="UP001187066">
    <property type="component" value="Unassembled WGS sequence"/>
</dbReference>
<organism evidence="1 2">
    <name type="scientific">Atlantibacter subterraneus</name>
    <dbReference type="NCBI Taxonomy" id="255519"/>
    <lineage>
        <taxon>Bacteria</taxon>
        <taxon>Pseudomonadati</taxon>
        <taxon>Pseudomonadota</taxon>
        <taxon>Gammaproteobacteria</taxon>
        <taxon>Enterobacterales</taxon>
        <taxon>Enterobacteriaceae</taxon>
        <taxon>Atlantibacter</taxon>
    </lineage>
</organism>
<accession>A0ABU4E3N1</accession>
<protein>
    <recommendedName>
        <fullName evidence="3">DUF4145 domain-containing protein</fullName>
    </recommendedName>
</protein>
<dbReference type="EMBL" id="JAWLOF010000009">
    <property type="protein sequence ID" value="MDV7023720.1"/>
    <property type="molecule type" value="Genomic_DNA"/>
</dbReference>
<sequence length="202" mass="22612">MNARIFMDYCSSIDIPDLLVKASLSDDDTGTALRLHLLCERMVEAWICACCDNAELFGGDKNKVLIECNAKIAMAGNLGIPSEIVKSLKTFNALRNDLAHNPAIQEIQDSRIQSLKDTLQGYFKQHPIEPSLEKSKVGIFDAEGKLTEEVTLESDSSKNRLKLVLLFSKLMQELLRCVAASHKGRWGNQFSQFEYSVTINKK</sequence>
<dbReference type="RefSeq" id="WP_225989904.1">
    <property type="nucleotide sequence ID" value="NZ_JAWLOF010000009.1"/>
</dbReference>
<keyword evidence="2" id="KW-1185">Reference proteome</keyword>
<dbReference type="InterPro" id="IPR038026">
    <property type="entry name" value="MtlR-like_sf"/>
</dbReference>
<evidence type="ECO:0008006" key="3">
    <source>
        <dbReference type="Google" id="ProtNLM"/>
    </source>
</evidence>
<comment type="caution">
    <text evidence="1">The sequence shown here is derived from an EMBL/GenBank/DDBJ whole genome shotgun (WGS) entry which is preliminary data.</text>
</comment>